<protein>
    <recommendedName>
        <fullName evidence="6">RRM domain-containing protein</fullName>
    </recommendedName>
</protein>
<comment type="caution">
    <text evidence="7">The sequence shown here is derived from an EMBL/GenBank/DDBJ whole genome shotgun (WGS) entry which is preliminary data.</text>
</comment>
<accession>A0AAV6ITB5</accession>
<feature type="region of interest" description="Disordered" evidence="5">
    <location>
        <begin position="1286"/>
        <end position="1319"/>
    </location>
</feature>
<dbReference type="Proteomes" id="UP000823749">
    <property type="component" value="Chromosome 9"/>
</dbReference>
<dbReference type="Gene3D" id="3.30.70.330">
    <property type="match status" value="5"/>
</dbReference>
<dbReference type="PANTHER" id="PTHR23189">
    <property type="entry name" value="RNA RECOGNITION MOTIF-CONTAINING"/>
    <property type="match status" value="1"/>
</dbReference>
<keyword evidence="2 4" id="KW-0694">RNA-binding</keyword>
<dbReference type="Pfam" id="PF00076">
    <property type="entry name" value="RRM_1"/>
    <property type="match status" value="4"/>
</dbReference>
<proteinExistence type="predicted"/>
<feature type="compositionally biased region" description="Polar residues" evidence="5">
    <location>
        <begin position="1304"/>
        <end position="1319"/>
    </location>
</feature>
<feature type="domain" description="RRM" evidence="6">
    <location>
        <begin position="10"/>
        <end position="99"/>
    </location>
</feature>
<feature type="domain" description="RRM" evidence="6">
    <location>
        <begin position="85"/>
        <end position="157"/>
    </location>
</feature>
<dbReference type="InterPro" id="IPR000504">
    <property type="entry name" value="RRM_dom"/>
</dbReference>
<evidence type="ECO:0000313" key="8">
    <source>
        <dbReference type="Proteomes" id="UP000823749"/>
    </source>
</evidence>
<dbReference type="InterPro" id="IPR035979">
    <property type="entry name" value="RBD_domain_sf"/>
</dbReference>
<dbReference type="PROSITE" id="PS50102">
    <property type="entry name" value="RRM"/>
    <property type="match status" value="4"/>
</dbReference>
<evidence type="ECO:0000259" key="6">
    <source>
        <dbReference type="PROSITE" id="PS50102"/>
    </source>
</evidence>
<evidence type="ECO:0000256" key="3">
    <source>
        <dbReference type="ARBA" id="ARBA00023242"/>
    </source>
</evidence>
<evidence type="ECO:0000313" key="7">
    <source>
        <dbReference type="EMBL" id="KAG5530709.1"/>
    </source>
</evidence>
<feature type="domain" description="RRM" evidence="6">
    <location>
        <begin position="1069"/>
        <end position="1141"/>
    </location>
</feature>
<dbReference type="InterPro" id="IPR012921">
    <property type="entry name" value="SPOC_C"/>
</dbReference>
<comment type="subcellular location">
    <subcellularLocation>
        <location evidence="1">Nucleus</location>
    </subcellularLocation>
</comment>
<keyword evidence="3" id="KW-0539">Nucleus</keyword>
<evidence type="ECO:0000256" key="2">
    <source>
        <dbReference type="ARBA" id="ARBA00022884"/>
    </source>
</evidence>
<dbReference type="Pfam" id="PF07744">
    <property type="entry name" value="SPOC"/>
    <property type="match status" value="1"/>
</dbReference>
<keyword evidence="8" id="KW-1185">Reference proteome</keyword>
<dbReference type="GO" id="GO:0003723">
    <property type="term" value="F:RNA binding"/>
    <property type="evidence" value="ECO:0007669"/>
    <property type="project" value="UniProtKB-UniRule"/>
</dbReference>
<reference evidence="7" key="1">
    <citation type="submission" date="2020-08" db="EMBL/GenBank/DDBJ databases">
        <title>Plant Genome Project.</title>
        <authorList>
            <person name="Zhang R.-G."/>
        </authorList>
    </citation>
    <scope>NUCLEOTIDE SEQUENCE</scope>
    <source>
        <strain evidence="7">WSP0</strain>
        <tissue evidence="7">Leaf</tissue>
    </source>
</reference>
<feature type="domain" description="RRM" evidence="6">
    <location>
        <begin position="221"/>
        <end position="294"/>
    </location>
</feature>
<feature type="region of interest" description="Disordered" evidence="5">
    <location>
        <begin position="1349"/>
        <end position="1372"/>
    </location>
</feature>
<evidence type="ECO:0000256" key="4">
    <source>
        <dbReference type="PROSITE-ProRule" id="PRU00176"/>
    </source>
</evidence>
<dbReference type="GO" id="GO:0005634">
    <property type="term" value="C:nucleus"/>
    <property type="evidence" value="ECO:0007669"/>
    <property type="project" value="UniProtKB-SubCell"/>
</dbReference>
<name>A0AAV6ITB5_9ERIC</name>
<evidence type="ECO:0000256" key="1">
    <source>
        <dbReference type="ARBA" id="ARBA00004123"/>
    </source>
</evidence>
<dbReference type="InterPro" id="IPR012677">
    <property type="entry name" value="Nucleotide-bd_a/b_plait_sf"/>
</dbReference>
<dbReference type="SMART" id="SM00360">
    <property type="entry name" value="RRM"/>
    <property type="match status" value="5"/>
</dbReference>
<evidence type="ECO:0000256" key="5">
    <source>
        <dbReference type="SAM" id="MobiDB-lite"/>
    </source>
</evidence>
<dbReference type="EMBL" id="JACTNZ010000009">
    <property type="protein sequence ID" value="KAG5530709.1"/>
    <property type="molecule type" value="Genomic_DNA"/>
</dbReference>
<gene>
    <name evidence="7" type="ORF">RHGRI_025621</name>
</gene>
<sequence>MSTESETPSNNLYVGNLSSQVTHSDLMNLFSKHGDLHSVTAPNTSRNYAFVCFNRIEDAKAAVEGLRGTVGFRYVIGLETNVNGKVVSAKDLGPAVTKEILQEEFLKFGKIEELKFNRDRKTAYVDYFRLEDASEALKRMNGKRIGSDQIRVDYFRSRTSKRENSADIRDPREGQFLIRSMVHLDSPRMPQDVGRNYSELSKRLQHSQSSGEQKLDGQPSNVLWIGYPPSVRIDEQMLHNAMILFGEIETIRSFPSQNYSCVEFQRVDEARRAKEGLQGRLFNDPRILIMYLSSDVGRSKGYAGFPPRTQWPRTDVPFTEPPYQTPLMDMSSHDLPMIPNTLSGHVPFSDMLRKLPDANPDCLMGGQNWRRPSPAPAMLPSPSLLVKRLIEPVSRAWDVIDVSQLQREPKRSRIETALPVFGSPFPSKALEDRPLGLDRFGNQDHDYIWRGVIAKGGTSACRARCVPIWEGIKSEIPDVINCSSKTGLHMLAKHCTEAMGFTVVYFLPDSEEDFGSYTEFLQYLGKNKWAEVAIFDDGTALFLVPLSDFLSKVLNVTGPERFYGVILKSPHHNPSSTSMQPQSQSQYMNSQQKHSKIESSGMPQKEEKDLHMDCNTVLCNDSLHLTKQLASSTIESLPMPVNTVAMSQSRVNLTPEPIATLSSFVPSSAKASGSKSALSPLVSSSMRPPLLLSADLDRGLLPQGSKFDFQGNKLTTHQFHEAENQFNPQGQFSQLQTDMASLNTSISSPMVVTGKQQFHDPTFNLPQQGAVSSRPWSNFGIPSHSGQHQYGVPENFDKDFRIVQGTDSLGSCGSSSSQHRENSVTMSNQVYDSNVAQTYTAMPLAADKGNSAFWKVPQSAGDGASQGTSEVEDDKTQRYLSTLQLAANILLQRQQKQQQSSTQAGQRSANPEQDFHQLALSIFWRTKLDGQPSHVLWIGYPPSVRIGKQMLHNGMIIFGEVETIRSFPSQDYSCVEFRSVDDARRAKEGLQSYLFDDPRISIMYSSSDVGPTQDYTGFHPRTQHQRLYWISIMSQSGDTLTLERIATLSSLLLSNGPGTTFYLTARPCKSLWVSGISPAVTKEILQEEFLKFGKIEEFKFNWDRKTAYVDYFRLEDASEALKRMNGKRIGSDQIRVDYFRKNSADNRDPREGQFLSRTMVLLDSPRMPQDVGRNYSELSKRQQLAQLSGEQKLDGQPSNVLWIGFPPSVHIDEQMLHNAMILFGEIETIRSFPSQNYSCVEFRRVAEARPKVCERSSSRLCEWENSADNRDPREGQFLSRSMVHLDSPRMPQDVGRNYSELSKRQQLAPSTSTSFPTQRVPSVNTVALSQSGDTLTPERIATLSSPLLSTATASSSETPNPPLVSASMRPPFPLGTKLDGGCLPLGGLETSENTR</sequence>
<dbReference type="CDD" id="cd00590">
    <property type="entry name" value="RRM_SF"/>
    <property type="match status" value="4"/>
</dbReference>
<feature type="compositionally biased region" description="Low complexity" evidence="5">
    <location>
        <begin position="573"/>
        <end position="592"/>
    </location>
</feature>
<dbReference type="SUPFAM" id="SSF54928">
    <property type="entry name" value="RNA-binding domain, RBD"/>
    <property type="match status" value="5"/>
</dbReference>
<organism evidence="7 8">
    <name type="scientific">Rhododendron griersonianum</name>
    <dbReference type="NCBI Taxonomy" id="479676"/>
    <lineage>
        <taxon>Eukaryota</taxon>
        <taxon>Viridiplantae</taxon>
        <taxon>Streptophyta</taxon>
        <taxon>Embryophyta</taxon>
        <taxon>Tracheophyta</taxon>
        <taxon>Spermatophyta</taxon>
        <taxon>Magnoliopsida</taxon>
        <taxon>eudicotyledons</taxon>
        <taxon>Gunneridae</taxon>
        <taxon>Pentapetalae</taxon>
        <taxon>asterids</taxon>
        <taxon>Ericales</taxon>
        <taxon>Ericaceae</taxon>
        <taxon>Ericoideae</taxon>
        <taxon>Rhodoreae</taxon>
        <taxon>Rhododendron</taxon>
    </lineage>
</organism>
<feature type="region of interest" description="Disordered" evidence="5">
    <location>
        <begin position="573"/>
        <end position="604"/>
    </location>
</feature>